<accession>A0AB38R6E4</accession>
<sequence>MLYQHPLTRFDVNCFAASRPTGKKLPRGEFAATSDAFFIQKNSQKMKIRG</sequence>
<name>A0AB38R6E4_PARTM</name>
<organism evidence="1 2">
    <name type="scientific">Parageobacillus thermoglucosidasius</name>
    <name type="common">Geobacillus thermoglucosidasius</name>
    <dbReference type="NCBI Taxonomy" id="1426"/>
    <lineage>
        <taxon>Bacteria</taxon>
        <taxon>Bacillati</taxon>
        <taxon>Bacillota</taxon>
        <taxon>Bacilli</taxon>
        <taxon>Bacillales</taxon>
        <taxon>Anoxybacillaceae</taxon>
        <taxon>Parageobacillus</taxon>
    </lineage>
</organism>
<dbReference type="AlphaFoldDB" id="A0AB38R6E4"/>
<evidence type="ECO:0000313" key="2">
    <source>
        <dbReference type="Proteomes" id="UP001058458"/>
    </source>
</evidence>
<keyword evidence="1" id="KW-0614">Plasmid</keyword>
<evidence type="ECO:0000313" key="1">
    <source>
        <dbReference type="EMBL" id="UOE78411.1"/>
    </source>
</evidence>
<dbReference type="RefSeq" id="WP_248296001.1">
    <property type="nucleotide sequence ID" value="NZ_CP063416.1"/>
</dbReference>
<dbReference type="Proteomes" id="UP001058458">
    <property type="component" value="Plasmid unnamed2"/>
</dbReference>
<protein>
    <submittedName>
        <fullName evidence="1">Uncharacterized protein</fullName>
    </submittedName>
</protein>
<proteinExistence type="predicted"/>
<dbReference type="EMBL" id="CP063416">
    <property type="protein sequence ID" value="UOE78411.1"/>
    <property type="molecule type" value="Genomic_DNA"/>
</dbReference>
<geneLocation type="plasmid" evidence="1 2">
    <name>unnamed2</name>
</geneLocation>
<gene>
    <name evidence="1" type="ORF">IMI45_20145</name>
</gene>
<reference evidence="1" key="1">
    <citation type="submission" date="2020-10" db="EMBL/GenBank/DDBJ databases">
        <authorList>
            <person name="Delgado J.A."/>
            <person name="Gonzalez J.M."/>
        </authorList>
    </citation>
    <scope>NUCLEOTIDE SEQUENCE</scope>
    <source>
        <strain evidence="1">23.6</strain>
        <plasmid evidence="1">unnamed2</plasmid>
    </source>
</reference>